<evidence type="ECO:0000313" key="7">
    <source>
        <dbReference type="Proteomes" id="UP000013063"/>
    </source>
</evidence>
<dbReference type="InterPro" id="IPR017741">
    <property type="entry name" value="FAD-dependent_OxRdtase_HpnW"/>
</dbReference>
<dbReference type="GO" id="GO:0005737">
    <property type="term" value="C:cytoplasm"/>
    <property type="evidence" value="ECO:0007669"/>
    <property type="project" value="TreeGrafter"/>
</dbReference>
<sequence precursor="true">MTDLEQKFDLAVVGAGIVGLAHALAAARLGKRVLVLDRDAQANGASVRNFGFVTVTGQARGEVWRRARRSAQVWSEIAPAAGIEVLQRGLTMVARRPEAKTLLKAFLETEMAQGCQWLDAGDLGERLPGGGRVLGALASTVDLRVESRTAIPRLAAWLETAHGVTFRRGVAVRSVETGRLETSDGPVRAENIIACPGDDLITLFPEHFARAEVTRCKLQMLRLADPGWRLPAPVMSDLGLIRYLGYADLPQAEPLRARLEAEQAAHLEHGIHLIVVQSADGSLVVGDSHHYAPTPDPFARDDVDALILDEFVKVFGQAPPPVLERWTGTYASARGHSLVEAPMPRVRLVTVTSGTGASTAFGLAEEVIAGLYDLPKQGTAA</sequence>
<keyword evidence="4" id="KW-0560">Oxidoreductase</keyword>
<evidence type="ECO:0000313" key="6">
    <source>
        <dbReference type="EMBL" id="ENZ83910.1"/>
    </source>
</evidence>
<dbReference type="Gene3D" id="3.30.9.10">
    <property type="entry name" value="D-Amino Acid Oxidase, subunit A, domain 2"/>
    <property type="match status" value="1"/>
</dbReference>
<dbReference type="Proteomes" id="UP000013063">
    <property type="component" value="Unassembled WGS sequence"/>
</dbReference>
<dbReference type="EMBL" id="APMP01000001">
    <property type="protein sequence ID" value="ENZ83910.1"/>
    <property type="molecule type" value="Genomic_DNA"/>
</dbReference>
<organism evidence="6 7">
    <name type="scientific">Caulobacter vibrioides OR37</name>
    <dbReference type="NCBI Taxonomy" id="1292034"/>
    <lineage>
        <taxon>Bacteria</taxon>
        <taxon>Pseudomonadati</taxon>
        <taxon>Pseudomonadota</taxon>
        <taxon>Alphaproteobacteria</taxon>
        <taxon>Caulobacterales</taxon>
        <taxon>Caulobacteraceae</taxon>
        <taxon>Caulobacter</taxon>
    </lineage>
</organism>
<dbReference type="OrthoDB" id="9799943at2"/>
<comment type="caution">
    <text evidence="6">The sequence shown here is derived from an EMBL/GenBank/DDBJ whole genome shotgun (WGS) entry which is preliminary data.</text>
</comment>
<dbReference type="PANTHER" id="PTHR13847">
    <property type="entry name" value="SARCOSINE DEHYDROGENASE-RELATED"/>
    <property type="match status" value="1"/>
</dbReference>
<comment type="similarity">
    <text evidence="2">Belongs to the DadA oxidoreductase family.</text>
</comment>
<keyword evidence="7" id="KW-1185">Reference proteome</keyword>
<feature type="domain" description="FAD dependent oxidoreductase" evidence="5">
    <location>
        <begin position="9"/>
        <end position="367"/>
    </location>
</feature>
<evidence type="ECO:0000259" key="5">
    <source>
        <dbReference type="Pfam" id="PF01266"/>
    </source>
</evidence>
<dbReference type="NCBIfam" id="TIGR03364">
    <property type="entry name" value="HpnW_proposed"/>
    <property type="match status" value="1"/>
</dbReference>
<evidence type="ECO:0000256" key="4">
    <source>
        <dbReference type="ARBA" id="ARBA00023002"/>
    </source>
</evidence>
<dbReference type="STRING" id="1292034.OR37_00418"/>
<protein>
    <submittedName>
        <fullName evidence="6">FAD dependent oxidoreductase</fullName>
    </submittedName>
</protein>
<dbReference type="RefSeq" id="WP_004615489.1">
    <property type="nucleotide sequence ID" value="NZ_APMP01000001.1"/>
</dbReference>
<evidence type="ECO:0000256" key="3">
    <source>
        <dbReference type="ARBA" id="ARBA00022630"/>
    </source>
</evidence>
<dbReference type="Pfam" id="PF01266">
    <property type="entry name" value="DAO"/>
    <property type="match status" value="1"/>
</dbReference>
<dbReference type="Gene3D" id="3.50.50.60">
    <property type="entry name" value="FAD/NAD(P)-binding domain"/>
    <property type="match status" value="1"/>
</dbReference>
<accession>R0D6B9</accession>
<dbReference type="SUPFAM" id="SSF51971">
    <property type="entry name" value="Nucleotide-binding domain"/>
    <property type="match status" value="1"/>
</dbReference>
<proteinExistence type="inferred from homology"/>
<dbReference type="eggNOG" id="COG0665">
    <property type="taxonomic scope" value="Bacteria"/>
</dbReference>
<dbReference type="AlphaFoldDB" id="R0D6B9"/>
<evidence type="ECO:0000256" key="1">
    <source>
        <dbReference type="ARBA" id="ARBA00001974"/>
    </source>
</evidence>
<name>R0D6B9_CAUVI</name>
<gene>
    <name evidence="6" type="ORF">OR37_00418</name>
</gene>
<dbReference type="GO" id="GO:0016491">
    <property type="term" value="F:oxidoreductase activity"/>
    <property type="evidence" value="ECO:0007669"/>
    <property type="project" value="UniProtKB-KW"/>
</dbReference>
<keyword evidence="3" id="KW-0285">Flavoprotein</keyword>
<reference evidence="6 7" key="1">
    <citation type="journal article" date="2013" name="Genome Announc.">
        <title>Draft Genome Sequence for Caulobacter sp. Strain OR37, a Bacterium Tolerant to Heavy Metals.</title>
        <authorList>
            <person name="Utturkar S.M."/>
            <person name="Bollmann A."/>
            <person name="Brzoska R.M."/>
            <person name="Klingeman D.M."/>
            <person name="Epstein S.E."/>
            <person name="Palumbo A.V."/>
            <person name="Brown S.D."/>
        </authorList>
    </citation>
    <scope>NUCLEOTIDE SEQUENCE [LARGE SCALE GENOMIC DNA]</scope>
    <source>
        <strain evidence="6 7">OR37</strain>
    </source>
</reference>
<dbReference type="InterPro" id="IPR036188">
    <property type="entry name" value="FAD/NAD-bd_sf"/>
</dbReference>
<dbReference type="PATRIC" id="fig|1292034.3.peg.416"/>
<comment type="cofactor">
    <cofactor evidence="1">
        <name>FAD</name>
        <dbReference type="ChEBI" id="CHEBI:57692"/>
    </cofactor>
</comment>
<dbReference type="InterPro" id="IPR006076">
    <property type="entry name" value="FAD-dep_OxRdtase"/>
</dbReference>
<dbReference type="PANTHER" id="PTHR13847:SF286">
    <property type="entry name" value="D-AMINO ACID DEHYDROGENASE"/>
    <property type="match status" value="1"/>
</dbReference>
<evidence type="ECO:0000256" key="2">
    <source>
        <dbReference type="ARBA" id="ARBA00009410"/>
    </source>
</evidence>